<feature type="domain" description="Glycosyl hydrolase-like 10" evidence="4">
    <location>
        <begin position="138"/>
        <end position="411"/>
    </location>
</feature>
<keyword evidence="1 3" id="KW-0732">Signal</keyword>
<dbReference type="PANTHER" id="PTHR43405:SF1">
    <property type="entry name" value="GLYCOSYL HYDROLASE DIGH"/>
    <property type="match status" value="1"/>
</dbReference>
<protein>
    <recommendedName>
        <fullName evidence="4">Glycosyl hydrolase-like 10 domain-containing protein</fullName>
    </recommendedName>
</protein>
<dbReference type="InterPro" id="IPR052177">
    <property type="entry name" value="Divisome_Glycosyl_Hydrolase"/>
</dbReference>
<dbReference type="Proteomes" id="UP000180235">
    <property type="component" value="Chromosome"/>
</dbReference>
<dbReference type="STRING" id="1188229.GlitD10_0262"/>
<dbReference type="InterPro" id="IPR017853">
    <property type="entry name" value="GH"/>
</dbReference>
<evidence type="ECO:0000313" key="5">
    <source>
        <dbReference type="EMBL" id="APB32563.1"/>
    </source>
</evidence>
<dbReference type="AlphaFoldDB" id="A0A1J0A9F9"/>
<feature type="compositionally biased region" description="Pro residues" evidence="2">
    <location>
        <begin position="604"/>
        <end position="614"/>
    </location>
</feature>
<accession>A0A1J0A9F9</accession>
<feature type="region of interest" description="Disordered" evidence="2">
    <location>
        <begin position="600"/>
        <end position="622"/>
    </location>
</feature>
<organism evidence="5 6">
    <name type="scientific">Gloeomargarita lithophora Alchichica-D10</name>
    <dbReference type="NCBI Taxonomy" id="1188229"/>
    <lineage>
        <taxon>Bacteria</taxon>
        <taxon>Bacillati</taxon>
        <taxon>Cyanobacteriota</taxon>
        <taxon>Cyanophyceae</taxon>
        <taxon>Gloeomargaritales</taxon>
        <taxon>Gloeomargaritaceae</taxon>
        <taxon>Gloeomargarita</taxon>
    </lineage>
</organism>
<proteinExistence type="predicted"/>
<dbReference type="RefSeq" id="WP_071453287.1">
    <property type="nucleotide sequence ID" value="NZ_CP017675.1"/>
</dbReference>
<dbReference type="PANTHER" id="PTHR43405">
    <property type="entry name" value="GLYCOSYL HYDROLASE DIGH"/>
    <property type="match status" value="1"/>
</dbReference>
<evidence type="ECO:0000256" key="1">
    <source>
        <dbReference type="ARBA" id="ARBA00022729"/>
    </source>
</evidence>
<name>A0A1J0A9F9_9CYAN</name>
<dbReference type="OrthoDB" id="580981at2"/>
<sequence length="622" mass="70149">MRRFLSLITCCSALAVPPLALAQEGGIPLESQDPTNFVLPARPIPRSVNTFQLRRMKQQLGELVERVRAIVILAQIQKQDSQVLGAVKALQFAETVLGQLDGWIAQGQGELARTQWLQAQELLWQNYPALAAQSKSEVRAMWLDRETIVAARGEAGLVPIFERMRAAGVNLVFFETVNAGYPIYPSRVAPQQNPLTRGWDPLAAAVKLAKERNMELHPWVWVFAVGNRRHNAILGQPTGYLGPVLSAYPEWANRDNRGSVIPPRQDKPFLDHAHPQAREYLLRLFEEIVTRYEVDGLHLDYIRYPFQSGGVPYGYGSASRQIYQQLTGIDPLTLNPGQPEWQNWTEWRTEQVTSFVTTVNQRLKQKRPELVLSTAVFAYSRPSRLYRLQQDWETWAVTGAVDMVVLMSYAEDTQGLQDLLKPAIPVSAPVLFLPGISLMRTTPTAVVDQVQAVRNSSLGAGYVLFAMSHLNGQLEPLLQQPAAPLPHRQPFQNLLQRYQAQEQEWLFLAERGQLTIPDRQALQQVTVALTQLAGNPSETHWQTARSALEALERDLDAWQHPQPWQSLVRTTTWRARLKTLDELLLYGARVRLKIPATALSQPLPSLPRPRPVVTPNPISERP</sequence>
<dbReference type="Gene3D" id="3.20.20.80">
    <property type="entry name" value="Glycosidases"/>
    <property type="match status" value="1"/>
</dbReference>
<feature type="signal peptide" evidence="3">
    <location>
        <begin position="1"/>
        <end position="22"/>
    </location>
</feature>
<evidence type="ECO:0000256" key="2">
    <source>
        <dbReference type="SAM" id="MobiDB-lite"/>
    </source>
</evidence>
<dbReference type="KEGG" id="glt:GlitD10_0262"/>
<dbReference type="InterPro" id="IPR003790">
    <property type="entry name" value="GHL10"/>
</dbReference>
<evidence type="ECO:0000256" key="3">
    <source>
        <dbReference type="SAM" id="SignalP"/>
    </source>
</evidence>
<gene>
    <name evidence="5" type="ORF">GlitD10_0262</name>
</gene>
<feature type="chain" id="PRO_5009608677" description="Glycosyl hydrolase-like 10 domain-containing protein" evidence="3">
    <location>
        <begin position="23"/>
        <end position="622"/>
    </location>
</feature>
<evidence type="ECO:0000259" key="4">
    <source>
        <dbReference type="Pfam" id="PF02638"/>
    </source>
</evidence>
<keyword evidence="6" id="KW-1185">Reference proteome</keyword>
<dbReference type="EMBL" id="CP017675">
    <property type="protein sequence ID" value="APB32563.1"/>
    <property type="molecule type" value="Genomic_DNA"/>
</dbReference>
<reference evidence="5 6" key="1">
    <citation type="submission" date="2016-10" db="EMBL/GenBank/DDBJ databases">
        <title>Description of Gloeomargarita lithophora gen. nov., sp. nov., a thylakoid-bearing basal-branching cyanobacterium with intracellular carbonates, and proposal for Gloeomargaritales ord. nov.</title>
        <authorList>
            <person name="Moreira D."/>
            <person name="Tavera R."/>
            <person name="Benzerara K."/>
            <person name="Skouri-Panet F."/>
            <person name="Couradeau E."/>
            <person name="Gerard E."/>
            <person name="Loussert C."/>
            <person name="Novelo E."/>
            <person name="Zivanovic Y."/>
            <person name="Lopez-Garcia P."/>
        </authorList>
    </citation>
    <scope>NUCLEOTIDE SEQUENCE [LARGE SCALE GENOMIC DNA]</scope>
    <source>
        <strain evidence="5 6">D10</strain>
    </source>
</reference>
<dbReference type="SUPFAM" id="SSF51445">
    <property type="entry name" value="(Trans)glycosidases"/>
    <property type="match status" value="1"/>
</dbReference>
<evidence type="ECO:0000313" key="6">
    <source>
        <dbReference type="Proteomes" id="UP000180235"/>
    </source>
</evidence>
<dbReference type="Pfam" id="PF02638">
    <property type="entry name" value="GHL10"/>
    <property type="match status" value="1"/>
</dbReference>